<evidence type="ECO:0000313" key="4">
    <source>
        <dbReference type="Proteomes" id="UP001164187"/>
    </source>
</evidence>
<evidence type="ECO:0000313" key="3">
    <source>
        <dbReference type="EMBL" id="WAW14551.1"/>
    </source>
</evidence>
<organism evidence="3 4">
    <name type="scientific">Peptostreptococcus equinus</name>
    <dbReference type="NCBI Taxonomy" id="3003601"/>
    <lineage>
        <taxon>Bacteria</taxon>
        <taxon>Bacillati</taxon>
        <taxon>Bacillota</taxon>
        <taxon>Clostridia</taxon>
        <taxon>Peptostreptococcales</taxon>
        <taxon>Peptostreptococcaceae</taxon>
        <taxon>Peptostreptococcus</taxon>
    </lineage>
</organism>
<dbReference type="RefSeq" id="WP_269311248.1">
    <property type="nucleotide sequence ID" value="NZ_CP114052.1"/>
</dbReference>
<keyword evidence="1" id="KW-0472">Membrane</keyword>
<dbReference type="Gene3D" id="3.40.50.360">
    <property type="match status" value="1"/>
</dbReference>
<reference evidence="3" key="1">
    <citation type="submission" date="2022-12" db="EMBL/GenBank/DDBJ databases">
        <title>Peptostreptococcus.</title>
        <authorList>
            <person name="Lee S.H."/>
        </authorList>
    </citation>
    <scope>NUCLEOTIDE SEQUENCE</scope>
    <source>
        <strain evidence="3">CBA3647</strain>
    </source>
</reference>
<dbReference type="EMBL" id="CP114052">
    <property type="protein sequence ID" value="WAW14551.1"/>
    <property type="molecule type" value="Genomic_DNA"/>
</dbReference>
<gene>
    <name evidence="3" type="ORF">O0R46_08090</name>
</gene>
<protein>
    <submittedName>
        <fullName evidence="3">Flavodoxin</fullName>
    </submittedName>
</protein>
<dbReference type="PANTHER" id="PTHR38030">
    <property type="entry name" value="PROTOPORPHYRINOGEN IX DEHYDROGENASE [MENAQUINONE]"/>
    <property type="match status" value="1"/>
</dbReference>
<keyword evidence="4" id="KW-1185">Reference proteome</keyword>
<accession>A0ABY7JPY0</accession>
<proteinExistence type="predicted"/>
<dbReference type="SUPFAM" id="SSF52218">
    <property type="entry name" value="Flavoproteins"/>
    <property type="match status" value="1"/>
</dbReference>
<keyword evidence="1" id="KW-1133">Transmembrane helix</keyword>
<dbReference type="InterPro" id="IPR026816">
    <property type="entry name" value="Flavodoxin_dom"/>
</dbReference>
<dbReference type="Proteomes" id="UP001164187">
    <property type="component" value="Chromosome"/>
</dbReference>
<dbReference type="InterPro" id="IPR029039">
    <property type="entry name" value="Flavoprotein-like_sf"/>
</dbReference>
<dbReference type="InterPro" id="IPR052200">
    <property type="entry name" value="Protoporphyrinogen_IX_DH"/>
</dbReference>
<name>A0ABY7JPY0_9FIRM</name>
<feature type="transmembrane region" description="Helical" evidence="1">
    <location>
        <begin position="46"/>
        <end position="64"/>
    </location>
</feature>
<keyword evidence="1" id="KW-0812">Transmembrane</keyword>
<sequence length="182" mass="20990">MYKGIIIYKSKYGASKKYANWIAEETNLKVKEIEDVTVFDIEKNDIIILVGGVYASVFACYSFMKKHIDVLRFKKLAIFCVGAADSDDSYKDALMDDSNILKIGEFFYGRGSMDIKNMTFRDKTIMKLVRKALLRKKKHEDLSIDEGKLNADDMLDMIDNSSDWTDKSYIVPLVSWFNENNK</sequence>
<evidence type="ECO:0000256" key="1">
    <source>
        <dbReference type="SAM" id="Phobius"/>
    </source>
</evidence>
<dbReference type="PANTHER" id="PTHR38030:SF2">
    <property type="entry name" value="PROTOPORPHYRINOGEN IX DEHYDROGENASE [QUINONE]"/>
    <property type="match status" value="1"/>
</dbReference>
<feature type="domain" description="Flavodoxin" evidence="2">
    <location>
        <begin position="5"/>
        <end position="133"/>
    </location>
</feature>
<dbReference type="Pfam" id="PF12724">
    <property type="entry name" value="Flavodoxin_5"/>
    <property type="match status" value="1"/>
</dbReference>
<evidence type="ECO:0000259" key="2">
    <source>
        <dbReference type="Pfam" id="PF12724"/>
    </source>
</evidence>